<evidence type="ECO:0000256" key="1">
    <source>
        <dbReference type="ARBA" id="ARBA00023277"/>
    </source>
</evidence>
<dbReference type="Pfam" id="PF01261">
    <property type="entry name" value="AP_endonuc_2"/>
    <property type="match status" value="1"/>
</dbReference>
<protein>
    <submittedName>
        <fullName evidence="4">Sugar phosphate isomerase/epimerase</fullName>
    </submittedName>
</protein>
<dbReference type="SUPFAM" id="SSF51658">
    <property type="entry name" value="Xylose isomerase-like"/>
    <property type="match status" value="1"/>
</dbReference>
<dbReference type="InterPro" id="IPR050312">
    <property type="entry name" value="IolE/XylAMocC-like"/>
</dbReference>
<evidence type="ECO:0000259" key="3">
    <source>
        <dbReference type="Pfam" id="PF01261"/>
    </source>
</evidence>
<dbReference type="Proteomes" id="UP000314223">
    <property type="component" value="Unassembled WGS sequence"/>
</dbReference>
<dbReference type="RefSeq" id="WP_139467671.1">
    <property type="nucleotide sequence ID" value="NZ_VDMQ01000002.1"/>
</dbReference>
<sequence>MTREIGINTWVWASPLTTDRLGEFAGRARDFGFDLLELPVEVPGDWDPGAAAEAVAEFGLGARIVGAMGPGRDLIDPRFRPDTQDYLRRCVEVAVQVGSPTVAGPFTAATGRVWRMDNGERTVVVRTLREALRPVAAFAAERGVTIAVEPLNRYETSLINTVEQGLDALEPLLGDGVGIALDSYHLNIEERSPAAAIRAAGQHCRVVQVCGNDRGPVGGDHTDWEAFFDALDDIDYLGPLTVESFTGDNDTIAVAASIWRPLAESQDALARSSAEFLTALQRARPGAHHDDHLPGHDNSSRLDHPAGRDHSSGTAEEQP</sequence>
<accession>A0A5C4X556</accession>
<feature type="compositionally biased region" description="Basic and acidic residues" evidence="2">
    <location>
        <begin position="287"/>
        <end position="311"/>
    </location>
</feature>
<name>A0A5C4X556_9MICO</name>
<dbReference type="InterPro" id="IPR036237">
    <property type="entry name" value="Xyl_isomerase-like_sf"/>
</dbReference>
<evidence type="ECO:0000313" key="4">
    <source>
        <dbReference type="EMBL" id="TNM56875.1"/>
    </source>
</evidence>
<dbReference type="PANTHER" id="PTHR12110:SF41">
    <property type="entry name" value="INOSOSE DEHYDRATASE"/>
    <property type="match status" value="1"/>
</dbReference>
<feature type="domain" description="Xylose isomerase-like TIM barrel" evidence="3">
    <location>
        <begin position="27"/>
        <end position="265"/>
    </location>
</feature>
<dbReference type="PANTHER" id="PTHR12110">
    <property type="entry name" value="HYDROXYPYRUVATE ISOMERASE"/>
    <property type="match status" value="1"/>
</dbReference>
<evidence type="ECO:0000313" key="5">
    <source>
        <dbReference type="Proteomes" id="UP000314223"/>
    </source>
</evidence>
<feature type="region of interest" description="Disordered" evidence="2">
    <location>
        <begin position="281"/>
        <end position="319"/>
    </location>
</feature>
<dbReference type="AlphaFoldDB" id="A0A5C4X556"/>
<evidence type="ECO:0000256" key="2">
    <source>
        <dbReference type="SAM" id="MobiDB-lite"/>
    </source>
</evidence>
<dbReference type="GO" id="GO:0016853">
    <property type="term" value="F:isomerase activity"/>
    <property type="evidence" value="ECO:0007669"/>
    <property type="project" value="UniProtKB-KW"/>
</dbReference>
<keyword evidence="1" id="KW-0119">Carbohydrate metabolism</keyword>
<proteinExistence type="predicted"/>
<dbReference type="EMBL" id="VDMQ01000002">
    <property type="protein sequence ID" value="TNM56875.1"/>
    <property type="molecule type" value="Genomic_DNA"/>
</dbReference>
<gene>
    <name evidence="4" type="ORF">FHQ09_04725</name>
</gene>
<keyword evidence="4" id="KW-0413">Isomerase</keyword>
<dbReference type="Gene3D" id="3.20.20.150">
    <property type="entry name" value="Divalent-metal-dependent TIM barrel enzymes"/>
    <property type="match status" value="1"/>
</dbReference>
<organism evidence="4 5">
    <name type="scientific">Brevibacterium sediminis</name>
    <dbReference type="NCBI Taxonomy" id="1857024"/>
    <lineage>
        <taxon>Bacteria</taxon>
        <taxon>Bacillati</taxon>
        <taxon>Actinomycetota</taxon>
        <taxon>Actinomycetes</taxon>
        <taxon>Micrococcales</taxon>
        <taxon>Brevibacteriaceae</taxon>
        <taxon>Brevibacterium</taxon>
    </lineage>
</organism>
<reference evidence="4 5" key="1">
    <citation type="submission" date="2019-06" db="EMBL/GenBank/DDBJ databases">
        <authorList>
            <person name="Mardanova A.M."/>
            <person name="Pudova D.S."/>
            <person name="Shagimardanova E.I."/>
            <person name="Gogoleva N.E."/>
            <person name="Lutfullin M.T."/>
            <person name="Hadieva G.F."/>
            <person name="Sharipova M.R."/>
        </authorList>
    </citation>
    <scope>NUCLEOTIDE SEQUENCE [LARGE SCALE GENOMIC DNA]</scope>
    <source>
        <strain evidence="4 5">MG-1</strain>
    </source>
</reference>
<comment type="caution">
    <text evidence="4">The sequence shown here is derived from an EMBL/GenBank/DDBJ whole genome shotgun (WGS) entry which is preliminary data.</text>
</comment>
<dbReference type="InterPro" id="IPR013022">
    <property type="entry name" value="Xyl_isomerase-like_TIM-brl"/>
</dbReference>